<evidence type="ECO:0000313" key="7">
    <source>
        <dbReference type="EMBL" id="KAG0490699.1"/>
    </source>
</evidence>
<keyword evidence="5" id="KW-0325">Glycoprotein</keyword>
<evidence type="ECO:0000313" key="8">
    <source>
        <dbReference type="Proteomes" id="UP000639772"/>
    </source>
</evidence>
<comment type="caution">
    <text evidence="7">The sequence shown here is derived from an EMBL/GenBank/DDBJ whole genome shotgun (WGS) entry which is preliminary data.</text>
</comment>
<accession>A0A835RGB9</accession>
<dbReference type="Gene3D" id="3.40.50.1820">
    <property type="entry name" value="alpha/beta hydrolase"/>
    <property type="match status" value="1"/>
</dbReference>
<dbReference type="FunFam" id="1.20.120.980:FF:000001">
    <property type="entry name" value="Dipeptidyl peptidase 7"/>
    <property type="match status" value="1"/>
</dbReference>
<dbReference type="Proteomes" id="UP000639772">
    <property type="component" value="Chromosome 3"/>
</dbReference>
<dbReference type="SUPFAM" id="SSF53474">
    <property type="entry name" value="alpha/beta-Hydrolases"/>
    <property type="match status" value="1"/>
</dbReference>
<protein>
    <recommendedName>
        <fullName evidence="9">Lysosomal Pro-X carboxypeptidase</fullName>
    </recommendedName>
</protein>
<name>A0A835RGB9_VANPL</name>
<keyword evidence="2" id="KW-0645">Protease</keyword>
<organism evidence="7 8">
    <name type="scientific">Vanilla planifolia</name>
    <name type="common">Vanilla</name>
    <dbReference type="NCBI Taxonomy" id="51239"/>
    <lineage>
        <taxon>Eukaryota</taxon>
        <taxon>Viridiplantae</taxon>
        <taxon>Streptophyta</taxon>
        <taxon>Embryophyta</taxon>
        <taxon>Tracheophyta</taxon>
        <taxon>Spermatophyta</taxon>
        <taxon>Magnoliopsida</taxon>
        <taxon>Liliopsida</taxon>
        <taxon>Asparagales</taxon>
        <taxon>Orchidaceae</taxon>
        <taxon>Vanilloideae</taxon>
        <taxon>Vanilleae</taxon>
        <taxon>Vanilla</taxon>
    </lineage>
</organism>
<feature type="signal peptide" evidence="6">
    <location>
        <begin position="1"/>
        <end position="22"/>
    </location>
</feature>
<keyword evidence="4" id="KW-0378">Hydrolase</keyword>
<dbReference type="PANTHER" id="PTHR11010">
    <property type="entry name" value="PROTEASE S28 PRO-X CARBOXYPEPTIDASE-RELATED"/>
    <property type="match status" value="1"/>
</dbReference>
<evidence type="ECO:0000256" key="2">
    <source>
        <dbReference type="ARBA" id="ARBA00022670"/>
    </source>
</evidence>
<evidence type="ECO:0000256" key="6">
    <source>
        <dbReference type="SAM" id="SignalP"/>
    </source>
</evidence>
<dbReference type="PANTHER" id="PTHR11010:SF120">
    <property type="entry name" value="LYSOSOMAL PRO-X CARBOXYPEPTIDASE"/>
    <property type="match status" value="1"/>
</dbReference>
<dbReference type="GO" id="GO:0070008">
    <property type="term" value="F:serine-type exopeptidase activity"/>
    <property type="evidence" value="ECO:0007669"/>
    <property type="project" value="InterPro"/>
</dbReference>
<sequence>MISPWFLLPLLSLLSLLCPSLGAKPFSPSRFPSQNLGSLRPSADGHGSSSRGWETKYYTQTLDHFNYHPESYVTFRQKYLINAEHWGGAAGAAPIFVYTGNEGPIEVFAKNTGLMFDIAPKFGALLVFIEHRYYGTSIPFGSGALENATTAGYLSTSQALADFATLIVHLKRNLTAQKSPVVVFGGSYGGMLAAWFRLKYPEVAIGALASSAPILQIDPNFNPFVFTSIITNNFKSTSENCYRVIKNSWDEIDRAVASNTGKEKMEKLLKLCKGGAESAKDWIDEALTYVSMTDYPTPSNFLQPLPAYPVKQMCKAIDNPTTGNDTFAKLYGAMNIYYNYTGAAGECFNTSVSATERIDSDAWSWQTCTEIFLPTGANNNESMFQPSTGTNLEWMTELCYYYYYVKPRFFWLTTEFGASSIKTALKKFGSNIIFYNGLKDPWSGGGVLKSISKTLVAIVAPKGAHHVDLRASTRDDPKWLQDLRTSEVQIIKKWIRQYYRDNSISSSI</sequence>
<dbReference type="InterPro" id="IPR042269">
    <property type="entry name" value="Ser_carbopepase_S28_SKS"/>
</dbReference>
<gene>
    <name evidence="7" type="ORF">HPP92_007562</name>
</gene>
<proteinExistence type="inferred from homology"/>
<dbReference type="Pfam" id="PF05577">
    <property type="entry name" value="Peptidase_S28"/>
    <property type="match status" value="1"/>
</dbReference>
<comment type="similarity">
    <text evidence="1">Belongs to the peptidase S28 family.</text>
</comment>
<dbReference type="GO" id="GO:0008239">
    <property type="term" value="F:dipeptidyl-peptidase activity"/>
    <property type="evidence" value="ECO:0007669"/>
    <property type="project" value="TreeGrafter"/>
</dbReference>
<dbReference type="GO" id="GO:0006508">
    <property type="term" value="P:proteolysis"/>
    <property type="evidence" value="ECO:0007669"/>
    <property type="project" value="UniProtKB-KW"/>
</dbReference>
<dbReference type="OrthoDB" id="2130629at2759"/>
<reference evidence="7 8" key="1">
    <citation type="journal article" date="2020" name="Nat. Food">
        <title>A phased Vanilla planifolia genome enables genetic improvement of flavour and production.</title>
        <authorList>
            <person name="Hasing T."/>
            <person name="Tang H."/>
            <person name="Brym M."/>
            <person name="Khazi F."/>
            <person name="Huang T."/>
            <person name="Chambers A.H."/>
        </authorList>
    </citation>
    <scope>NUCLEOTIDE SEQUENCE [LARGE SCALE GENOMIC DNA]</scope>
    <source>
        <tissue evidence="7">Leaf</tissue>
    </source>
</reference>
<dbReference type="Gene3D" id="1.20.120.980">
    <property type="entry name" value="Serine carboxypeptidase S28, SKS domain"/>
    <property type="match status" value="1"/>
</dbReference>
<dbReference type="InterPro" id="IPR029058">
    <property type="entry name" value="AB_hydrolase_fold"/>
</dbReference>
<evidence type="ECO:0000256" key="5">
    <source>
        <dbReference type="ARBA" id="ARBA00023180"/>
    </source>
</evidence>
<evidence type="ECO:0000256" key="4">
    <source>
        <dbReference type="ARBA" id="ARBA00022801"/>
    </source>
</evidence>
<keyword evidence="3 6" id="KW-0732">Signal</keyword>
<feature type="chain" id="PRO_5032978897" description="Lysosomal Pro-X carboxypeptidase" evidence="6">
    <location>
        <begin position="23"/>
        <end position="508"/>
    </location>
</feature>
<dbReference type="AlphaFoldDB" id="A0A835RGB9"/>
<evidence type="ECO:0000256" key="1">
    <source>
        <dbReference type="ARBA" id="ARBA00011079"/>
    </source>
</evidence>
<dbReference type="EMBL" id="JADCNM010000003">
    <property type="protein sequence ID" value="KAG0490699.1"/>
    <property type="molecule type" value="Genomic_DNA"/>
</dbReference>
<dbReference type="InterPro" id="IPR008758">
    <property type="entry name" value="Peptidase_S28"/>
</dbReference>
<evidence type="ECO:0000256" key="3">
    <source>
        <dbReference type="ARBA" id="ARBA00022729"/>
    </source>
</evidence>
<evidence type="ECO:0008006" key="9">
    <source>
        <dbReference type="Google" id="ProtNLM"/>
    </source>
</evidence>